<organism evidence="1 2">
    <name type="scientific">Holotrichia oblita</name>
    <name type="common">Chafer beetle</name>
    <dbReference type="NCBI Taxonomy" id="644536"/>
    <lineage>
        <taxon>Eukaryota</taxon>
        <taxon>Metazoa</taxon>
        <taxon>Ecdysozoa</taxon>
        <taxon>Arthropoda</taxon>
        <taxon>Hexapoda</taxon>
        <taxon>Insecta</taxon>
        <taxon>Pterygota</taxon>
        <taxon>Neoptera</taxon>
        <taxon>Endopterygota</taxon>
        <taxon>Coleoptera</taxon>
        <taxon>Polyphaga</taxon>
        <taxon>Scarabaeiformia</taxon>
        <taxon>Scarabaeidae</taxon>
        <taxon>Melolonthinae</taxon>
        <taxon>Holotrichia</taxon>
    </lineage>
</organism>
<reference evidence="1" key="1">
    <citation type="submission" date="2022-04" db="EMBL/GenBank/DDBJ databases">
        <title>Chromosome-scale genome assembly of Holotrichia oblita Faldermann.</title>
        <authorList>
            <person name="Rongchong L."/>
        </authorList>
    </citation>
    <scope>NUCLEOTIDE SEQUENCE</scope>
    <source>
        <strain evidence="1">81SQS9</strain>
    </source>
</reference>
<dbReference type="EMBL" id="CM043016">
    <property type="protein sequence ID" value="KAI4467989.1"/>
    <property type="molecule type" value="Genomic_DNA"/>
</dbReference>
<gene>
    <name evidence="1" type="ORF">MML48_2g00020493</name>
</gene>
<sequence length="838" mass="94615">MIINKNSTCFSGSSQPCAKQSLVENCGNKDTEISQDTPICMPEKSKVILLIIDAFRYDFALYNDYLEYPLPYENKMPFINESITRDPKRNRLYKFIADPPTTTMQRLKALTTGSLPTFIDAGSNFASTEVVEDNILNQLVSSNKNIVFLGDDTWMNMYPNYFLRSYPYPSFNVWDLDTVDTGITSNIYKELENEDWNLLIGHYLGVDHCGHRYGPNHPEMARKLKEMNDVLHKDIQICSKISKTMGSGRHVQRNITRHMADNVILFVIGDHGMTATGDHGGESENEVTAALFVYAKVPLIDQTQDSVKQIDLIPTLATILGIPIPYSNLGTVITSCLPLPTTKIINWTDMSSTIWANVQQMTAYIRDYSSLSTIFDTEKIEQLNIKYTILKDQFSKNINNEVFVYNCINYMSELREMFSMYYWQCRDEQNCAEFSAQKLSNTSRAQLIFALVAVGFVVTFTRMWLRYCGNLAAFNITVLFAQYAPTVITVCCGGFWVLHYLPIDGKPKSSPLWQADYLALIAYYLIIIGLLVTYFRPLTVFVISNNVNSNSQKPVKTVPQIFQEVKSLFSERSQKREEIPIICGLATAYSATFVISAVYILLLFILLLGHAVAPSAVLLYFSAGIILCISSISRYERSPNIDELLQVPTASLLTWVFLAIYFFYGTGHQPTFPNIVWEAAFVGTGGIFTSNYIPAALVIINTFGSYILIGFLLPMLQIAPFSMYAIVTSLTSKKNDEQRDVSKGDITLMENDNILLTNTFSLSCKYICCFAIRVFATMLAATIHCRHLMVWKIFAPKFIFEAISLFVTIPSVLFGYVLLIRINGAVNKLVKALNKGNR</sequence>
<proteinExistence type="predicted"/>
<evidence type="ECO:0000313" key="1">
    <source>
        <dbReference type="EMBL" id="KAI4467989.1"/>
    </source>
</evidence>
<protein>
    <submittedName>
        <fullName evidence="1">Phosphatidylinositol glycan</fullName>
    </submittedName>
</protein>
<name>A0ACB9TMX9_HOLOL</name>
<evidence type="ECO:0000313" key="2">
    <source>
        <dbReference type="Proteomes" id="UP001056778"/>
    </source>
</evidence>
<accession>A0ACB9TMX9</accession>
<comment type="caution">
    <text evidence="1">The sequence shown here is derived from an EMBL/GenBank/DDBJ whole genome shotgun (WGS) entry which is preliminary data.</text>
</comment>
<keyword evidence="2" id="KW-1185">Reference proteome</keyword>
<dbReference type="Proteomes" id="UP001056778">
    <property type="component" value="Chromosome 2"/>
</dbReference>